<proteinExistence type="predicted"/>
<keyword evidence="1" id="KW-1185">Reference proteome</keyword>
<protein>
    <submittedName>
        <fullName evidence="2">Uncharacterized protein</fullName>
    </submittedName>
</protein>
<organism evidence="1 2">
    <name type="scientific">Acrobeloides nanus</name>
    <dbReference type="NCBI Taxonomy" id="290746"/>
    <lineage>
        <taxon>Eukaryota</taxon>
        <taxon>Metazoa</taxon>
        <taxon>Ecdysozoa</taxon>
        <taxon>Nematoda</taxon>
        <taxon>Chromadorea</taxon>
        <taxon>Rhabditida</taxon>
        <taxon>Tylenchina</taxon>
        <taxon>Cephalobomorpha</taxon>
        <taxon>Cephaloboidea</taxon>
        <taxon>Cephalobidae</taxon>
        <taxon>Acrobeloides</taxon>
    </lineage>
</organism>
<reference evidence="2" key="1">
    <citation type="submission" date="2022-11" db="UniProtKB">
        <authorList>
            <consortium name="WormBaseParasite"/>
        </authorList>
    </citation>
    <scope>IDENTIFICATION</scope>
</reference>
<dbReference type="WBParaSite" id="ACRNAN_scaffold5537.g13053.t1">
    <property type="protein sequence ID" value="ACRNAN_scaffold5537.g13053.t1"/>
    <property type="gene ID" value="ACRNAN_scaffold5537.g13053"/>
</dbReference>
<name>A0A914E3X9_9BILA</name>
<evidence type="ECO:0000313" key="2">
    <source>
        <dbReference type="WBParaSite" id="ACRNAN_scaffold5537.g13053.t1"/>
    </source>
</evidence>
<accession>A0A914E3X9</accession>
<dbReference type="AlphaFoldDB" id="A0A914E3X9"/>
<dbReference type="Proteomes" id="UP000887540">
    <property type="component" value="Unplaced"/>
</dbReference>
<sequence>MPDSSRIQLTQHPPSNVLNPFGFLSQLPQYVMTPNGLVTSLANSVFHQNDAFQHHNNLLQLSPNSMLLNTKKSRPTFTGYQVEKSN</sequence>
<evidence type="ECO:0000313" key="1">
    <source>
        <dbReference type="Proteomes" id="UP000887540"/>
    </source>
</evidence>